<dbReference type="Proteomes" id="UP000253383">
    <property type="component" value="Unassembled WGS sequence"/>
</dbReference>
<accession>A0A368JGU2</accession>
<proteinExistence type="predicted"/>
<keyword evidence="3" id="KW-1185">Reference proteome</keyword>
<evidence type="ECO:0000313" key="2">
    <source>
        <dbReference type="EMBL" id="RCR66752.1"/>
    </source>
</evidence>
<dbReference type="AlphaFoldDB" id="A0A368JGU2"/>
<dbReference type="PROSITE" id="PS51257">
    <property type="entry name" value="PROKAR_LIPOPROTEIN"/>
    <property type="match status" value="1"/>
</dbReference>
<dbReference type="OrthoDB" id="1098690at2"/>
<feature type="signal peptide" evidence="1">
    <location>
        <begin position="1"/>
        <end position="23"/>
    </location>
</feature>
<dbReference type="EMBL" id="QOWE01000024">
    <property type="protein sequence ID" value="RCR66752.1"/>
    <property type="molecule type" value="Genomic_DNA"/>
</dbReference>
<dbReference type="RefSeq" id="WP_114408746.1">
    <property type="nucleotide sequence ID" value="NZ_QOWE01000024.1"/>
</dbReference>
<evidence type="ECO:0008006" key="4">
    <source>
        <dbReference type="Google" id="ProtNLM"/>
    </source>
</evidence>
<sequence length="127" mass="14559">MKKYTYYLSLLLFVILTACDKDAELEGVANRQLEVCGVKDPINNLKWLNDQFKLFLGGPLINGIVLYRYKDKEVIEVQNGLASSTNQHQYYCDGEKLNLDGPGSFAQFKKDREEIAVLYGTNLWGKW</sequence>
<keyword evidence="1" id="KW-0732">Signal</keyword>
<protein>
    <recommendedName>
        <fullName evidence="4">Lipoprotein</fullName>
    </recommendedName>
</protein>
<reference evidence="2 3" key="1">
    <citation type="submission" date="2018-07" db="EMBL/GenBank/DDBJ databases">
        <title>Genome analysis of Larkinella rosea.</title>
        <authorList>
            <person name="Zhou Z."/>
            <person name="Wang G."/>
        </authorList>
    </citation>
    <scope>NUCLEOTIDE SEQUENCE [LARGE SCALE GENOMIC DNA]</scope>
    <source>
        <strain evidence="3">zzj9</strain>
    </source>
</reference>
<evidence type="ECO:0000313" key="3">
    <source>
        <dbReference type="Proteomes" id="UP000253383"/>
    </source>
</evidence>
<evidence type="ECO:0000256" key="1">
    <source>
        <dbReference type="SAM" id="SignalP"/>
    </source>
</evidence>
<feature type="chain" id="PRO_5017074541" description="Lipoprotein" evidence="1">
    <location>
        <begin position="24"/>
        <end position="127"/>
    </location>
</feature>
<comment type="caution">
    <text evidence="2">The sequence shown here is derived from an EMBL/GenBank/DDBJ whole genome shotgun (WGS) entry which is preliminary data.</text>
</comment>
<gene>
    <name evidence="2" type="ORF">DUE52_24675</name>
</gene>
<organism evidence="2 3">
    <name type="scientific">Larkinella punicea</name>
    <dbReference type="NCBI Taxonomy" id="2315727"/>
    <lineage>
        <taxon>Bacteria</taxon>
        <taxon>Pseudomonadati</taxon>
        <taxon>Bacteroidota</taxon>
        <taxon>Cytophagia</taxon>
        <taxon>Cytophagales</taxon>
        <taxon>Spirosomataceae</taxon>
        <taxon>Larkinella</taxon>
    </lineage>
</organism>
<name>A0A368JGU2_9BACT</name>